<evidence type="ECO:0000259" key="2">
    <source>
        <dbReference type="SMART" id="SM00849"/>
    </source>
</evidence>
<evidence type="ECO:0000256" key="1">
    <source>
        <dbReference type="SAM" id="MobiDB-lite"/>
    </source>
</evidence>
<dbReference type="PANTHER" id="PTHR23131">
    <property type="entry name" value="ENDORIBONUCLEASE LACTB2"/>
    <property type="match status" value="1"/>
</dbReference>
<dbReference type="Pfam" id="PF00753">
    <property type="entry name" value="Lactamase_B"/>
    <property type="match status" value="1"/>
</dbReference>
<dbReference type="AlphaFoldDB" id="A0A6J6EUC3"/>
<feature type="domain" description="Metallo-beta-lactamase" evidence="2">
    <location>
        <begin position="44"/>
        <end position="284"/>
    </location>
</feature>
<protein>
    <submittedName>
        <fullName evidence="3">Unannotated protein</fullName>
    </submittedName>
</protein>
<feature type="region of interest" description="Disordered" evidence="1">
    <location>
        <begin position="148"/>
        <end position="168"/>
    </location>
</feature>
<sequence>MTHHHHHATGSVREERQPPREGIDEVAPGILRLQLPISLPGLGHVNCYAMEDARGITLVDPGLPGPKTWKELQRIMAGGGLPIERVHSVVVTHSHPDHFGQAGRFRRKFGADVITHRRFRTFLDPEAEDQESADDLAIADRPVKAQVEASRNQDISPGPLGRATPWGGERYMTSRRRRLRFWAMRKAAGKFLPTPSPTRRVEDAQVLELGGREWVAVHTPGHTIDHLCLFDPNDGVMISGDHVLPTITPHISGLGTTVDPLKDFFDSLDRMSTFSGVRTVLPAHGLEFADLAGRAQDIKRHHHERLQKLREASGELGQGTVHEYMQVLFQKRSWGPMAESETYAHLEHLRILGEAEVDETGTQLRYGFR</sequence>
<feature type="compositionally biased region" description="Basic and acidic residues" evidence="1">
    <location>
        <begin position="12"/>
        <end position="21"/>
    </location>
</feature>
<dbReference type="SUPFAM" id="SSF56281">
    <property type="entry name" value="Metallo-hydrolase/oxidoreductase"/>
    <property type="match status" value="1"/>
</dbReference>
<name>A0A6J6EUC3_9ZZZZ</name>
<feature type="region of interest" description="Disordered" evidence="1">
    <location>
        <begin position="1"/>
        <end position="21"/>
    </location>
</feature>
<organism evidence="3">
    <name type="scientific">freshwater metagenome</name>
    <dbReference type="NCBI Taxonomy" id="449393"/>
    <lineage>
        <taxon>unclassified sequences</taxon>
        <taxon>metagenomes</taxon>
        <taxon>ecological metagenomes</taxon>
    </lineage>
</organism>
<evidence type="ECO:0000313" key="3">
    <source>
        <dbReference type="EMBL" id="CAB4578444.1"/>
    </source>
</evidence>
<dbReference type="InterPro" id="IPR001279">
    <property type="entry name" value="Metallo-B-lactamas"/>
</dbReference>
<dbReference type="PANTHER" id="PTHR23131:SF4">
    <property type="entry name" value="METALLO-BETA-LACTAMASE SUPERFAMILY POTEIN"/>
    <property type="match status" value="1"/>
</dbReference>
<proteinExistence type="predicted"/>
<dbReference type="Gene3D" id="3.60.15.10">
    <property type="entry name" value="Ribonuclease Z/Hydroxyacylglutathione hydrolase-like"/>
    <property type="match status" value="1"/>
</dbReference>
<dbReference type="SMART" id="SM00849">
    <property type="entry name" value="Lactamase_B"/>
    <property type="match status" value="1"/>
</dbReference>
<dbReference type="EMBL" id="CAEZSR010000136">
    <property type="protein sequence ID" value="CAB4578444.1"/>
    <property type="molecule type" value="Genomic_DNA"/>
</dbReference>
<gene>
    <name evidence="3" type="ORF">UFOPK1493_02882</name>
</gene>
<dbReference type="InterPro" id="IPR036866">
    <property type="entry name" value="RibonucZ/Hydroxyglut_hydro"/>
</dbReference>
<accession>A0A6J6EUC3</accession>
<reference evidence="3" key="1">
    <citation type="submission" date="2020-05" db="EMBL/GenBank/DDBJ databases">
        <authorList>
            <person name="Chiriac C."/>
            <person name="Salcher M."/>
            <person name="Ghai R."/>
            <person name="Kavagutti S V."/>
        </authorList>
    </citation>
    <scope>NUCLEOTIDE SEQUENCE</scope>
</reference>
<dbReference type="InterPro" id="IPR050662">
    <property type="entry name" value="Sec-metab_biosynth-thioest"/>
</dbReference>